<evidence type="ECO:0008006" key="4">
    <source>
        <dbReference type="Google" id="ProtNLM"/>
    </source>
</evidence>
<keyword evidence="1" id="KW-0732">Signal</keyword>
<keyword evidence="3" id="KW-1185">Reference proteome</keyword>
<protein>
    <recommendedName>
        <fullName evidence="4">TNFR-Cys domain-containing protein</fullName>
    </recommendedName>
</protein>
<dbReference type="OrthoDB" id="5423355at2759"/>
<feature type="signal peptide" evidence="1">
    <location>
        <begin position="1"/>
        <end position="20"/>
    </location>
</feature>
<sequence>MLVNQIYTFALLAFSATSFAASCVPNKTCSNLPRATTTSCSSMISARKLKYSTCTVWKTVTPAKVTKTITINPSKATLVANKVVTDTVEDTGTVSVFSTLTEYTTTVFLDEASVTLTATETATFDETVTATETSFISNFGFALKRAVPCTTVPKQCSCLLTKTTTKTVTAKALTTYTTKTLPRQTVTSAVTATVSVTVLTLITTVVYDTVTSVESQYSTETITASATIQESITNTGTITGTVYETLYTCVDPNRARCGNYCYRTQLDWYNCGGCNQRCSNGQICNGGQCIS</sequence>
<name>S8BVW3_DACHA</name>
<reference evidence="3" key="2">
    <citation type="submission" date="2013-04" db="EMBL/GenBank/DDBJ databases">
        <title>Genomic mechanisms accounting for the adaptation to parasitism in nematode-trapping fungi.</title>
        <authorList>
            <person name="Ahren D.G."/>
        </authorList>
    </citation>
    <scope>NUCLEOTIDE SEQUENCE [LARGE SCALE GENOMIC DNA]</scope>
    <source>
        <strain evidence="3">CBS 200.50</strain>
    </source>
</reference>
<evidence type="ECO:0000256" key="1">
    <source>
        <dbReference type="SAM" id="SignalP"/>
    </source>
</evidence>
<comment type="caution">
    <text evidence="2">The sequence shown here is derived from an EMBL/GenBank/DDBJ whole genome shotgun (WGS) entry which is preliminary data.</text>
</comment>
<dbReference type="OMA" id="DPNRARC"/>
<dbReference type="EMBL" id="AQGS01000071">
    <property type="protein sequence ID" value="EPS43638.1"/>
    <property type="molecule type" value="Genomic_DNA"/>
</dbReference>
<feature type="chain" id="PRO_5004549189" description="TNFR-Cys domain-containing protein" evidence="1">
    <location>
        <begin position="21"/>
        <end position="291"/>
    </location>
</feature>
<proteinExistence type="predicted"/>
<evidence type="ECO:0000313" key="2">
    <source>
        <dbReference type="EMBL" id="EPS43638.1"/>
    </source>
</evidence>
<organism evidence="2 3">
    <name type="scientific">Dactylellina haptotyla (strain CBS 200.50)</name>
    <name type="common">Nematode-trapping fungus</name>
    <name type="synonym">Monacrosporium haptotylum</name>
    <dbReference type="NCBI Taxonomy" id="1284197"/>
    <lineage>
        <taxon>Eukaryota</taxon>
        <taxon>Fungi</taxon>
        <taxon>Dikarya</taxon>
        <taxon>Ascomycota</taxon>
        <taxon>Pezizomycotina</taxon>
        <taxon>Orbiliomycetes</taxon>
        <taxon>Orbiliales</taxon>
        <taxon>Orbiliaceae</taxon>
        <taxon>Dactylellina</taxon>
    </lineage>
</organism>
<dbReference type="STRING" id="1284197.S8BVW3"/>
<dbReference type="AlphaFoldDB" id="S8BVW3"/>
<accession>S8BVW3</accession>
<evidence type="ECO:0000313" key="3">
    <source>
        <dbReference type="Proteomes" id="UP000015100"/>
    </source>
</evidence>
<dbReference type="Proteomes" id="UP000015100">
    <property type="component" value="Unassembled WGS sequence"/>
</dbReference>
<dbReference type="HOGENOM" id="CLU_956514_0_0_1"/>
<reference evidence="2 3" key="1">
    <citation type="journal article" date="2013" name="PLoS Genet.">
        <title>Genomic mechanisms accounting for the adaptation to parasitism in nematode-trapping fungi.</title>
        <authorList>
            <person name="Meerupati T."/>
            <person name="Andersson K.M."/>
            <person name="Friman E."/>
            <person name="Kumar D."/>
            <person name="Tunlid A."/>
            <person name="Ahren D."/>
        </authorList>
    </citation>
    <scope>NUCLEOTIDE SEQUENCE [LARGE SCALE GENOMIC DNA]</scope>
    <source>
        <strain evidence="2 3">CBS 200.50</strain>
    </source>
</reference>
<gene>
    <name evidence="2" type="ORF">H072_2397</name>
</gene>